<proteinExistence type="predicted"/>
<organism evidence="1 2">
    <name type="scientific">Eragrostis curvula</name>
    <name type="common">weeping love grass</name>
    <dbReference type="NCBI Taxonomy" id="38414"/>
    <lineage>
        <taxon>Eukaryota</taxon>
        <taxon>Viridiplantae</taxon>
        <taxon>Streptophyta</taxon>
        <taxon>Embryophyta</taxon>
        <taxon>Tracheophyta</taxon>
        <taxon>Spermatophyta</taxon>
        <taxon>Magnoliopsida</taxon>
        <taxon>Liliopsida</taxon>
        <taxon>Poales</taxon>
        <taxon>Poaceae</taxon>
        <taxon>PACMAD clade</taxon>
        <taxon>Chloridoideae</taxon>
        <taxon>Eragrostideae</taxon>
        <taxon>Eragrostidinae</taxon>
        <taxon>Eragrostis</taxon>
    </lineage>
</organism>
<gene>
    <name evidence="1" type="ORF">EJB05_07672</name>
</gene>
<dbReference type="SUPFAM" id="SSF48452">
    <property type="entry name" value="TPR-like"/>
    <property type="match status" value="1"/>
</dbReference>
<dbReference type="Gramene" id="TVU48050">
    <property type="protein sequence ID" value="TVU48050"/>
    <property type="gene ID" value="EJB05_07672"/>
</dbReference>
<sequence>MVEQAADSVNITTQRGLNSIIILGAWTLWRHRNDCVFNGVSPSLSTVLVMAGDEIRMWNMAGAKGLSLLTGYGRDMGDSHQENKGSVSAWKLLILVLSAQQNLQKAKAVADIAIDEDEKDDQLDILRLKAFRLPVDNTSLQWNLPRLSPYRNPSISSIPSVGTSEFRFSQADKPGPGLRQLDQGALEGTQYIGSILTILGWGIVFGLVYTEVFVWCPLDINKIGLQLEAQSLHQEALMAFSFPLSINPDYVSSMIWMVGILRKLGGNSLSIARTFLWNALRLDPTSHRAWMDLGLVLKSQGSLLEAADCF</sequence>
<dbReference type="EMBL" id="RWGY01000004">
    <property type="protein sequence ID" value="TVU48050.1"/>
    <property type="molecule type" value="Genomic_DNA"/>
</dbReference>
<reference evidence="1 2" key="1">
    <citation type="journal article" date="2019" name="Sci. Rep.">
        <title>A high-quality genome of Eragrostis curvula grass provides insights into Poaceae evolution and supports new strategies to enhance forage quality.</title>
        <authorList>
            <person name="Carballo J."/>
            <person name="Santos B.A.C.M."/>
            <person name="Zappacosta D."/>
            <person name="Garbus I."/>
            <person name="Selva J.P."/>
            <person name="Gallo C.A."/>
            <person name="Diaz A."/>
            <person name="Albertini E."/>
            <person name="Caccamo M."/>
            <person name="Echenique V."/>
        </authorList>
    </citation>
    <scope>NUCLEOTIDE SEQUENCE [LARGE SCALE GENOMIC DNA]</scope>
    <source>
        <strain evidence="2">cv. Victoria</strain>
        <tissue evidence="1">Leaf</tissue>
    </source>
</reference>
<evidence type="ECO:0000313" key="1">
    <source>
        <dbReference type="EMBL" id="TVU48050.1"/>
    </source>
</evidence>
<dbReference type="Proteomes" id="UP000324897">
    <property type="component" value="Chromosome 5"/>
</dbReference>
<dbReference type="InterPro" id="IPR043376">
    <property type="entry name" value="NPG1-like"/>
</dbReference>
<keyword evidence="2" id="KW-1185">Reference proteome</keyword>
<evidence type="ECO:0000313" key="2">
    <source>
        <dbReference type="Proteomes" id="UP000324897"/>
    </source>
</evidence>
<dbReference type="AlphaFoldDB" id="A0A5J9WL34"/>
<dbReference type="InterPro" id="IPR011990">
    <property type="entry name" value="TPR-like_helical_dom_sf"/>
</dbReference>
<accession>A0A5J9WL34</accession>
<dbReference type="PANTHER" id="PTHR44102:SF4">
    <property type="entry name" value="PROTEIN NPGR1"/>
    <property type="match status" value="1"/>
</dbReference>
<feature type="non-terminal residue" evidence="1">
    <location>
        <position position="1"/>
    </location>
</feature>
<dbReference type="PANTHER" id="PTHR44102">
    <property type="entry name" value="PROTEIN NPG1"/>
    <property type="match status" value="1"/>
</dbReference>
<comment type="caution">
    <text evidence="1">The sequence shown here is derived from an EMBL/GenBank/DDBJ whole genome shotgun (WGS) entry which is preliminary data.</text>
</comment>
<dbReference type="OrthoDB" id="29013at2759"/>
<name>A0A5J9WL34_9POAL</name>
<dbReference type="Gene3D" id="1.25.40.10">
    <property type="entry name" value="Tetratricopeptide repeat domain"/>
    <property type="match status" value="1"/>
</dbReference>
<protein>
    <submittedName>
        <fullName evidence="1">Uncharacterized protein</fullName>
    </submittedName>
</protein>